<feature type="transmembrane region" description="Helical" evidence="10">
    <location>
        <begin position="378"/>
        <end position="400"/>
    </location>
</feature>
<sequence>MRITNKTREHIVPALAFSLVILFTFAPILWLLKPHRSPSFAWLAVLPPAVITAWQALQLPAVAQGNFIAERYVWAPTLGLELALRLDGLALFFGLIITGVGACIAFYTAYYFEGDPRQGFFYLVLYGFMASMLGLVWADDLLTLFVFWEGTSITSYLLIAFKSDYKGATEGARRALIVTTAGGLAMLAGMVLLGLHVGSFHISEILAAPDIAAASITPIALVLIFLGAFTKSAQFPFQFWLPGAMAAPTPASAYLHSATMVKAGVFLLARLHPAFSELPLWFWTLFLVGGFTMVLGGVSAIRYTDMKALLAYATVAVLGTLVMLLAFREEYAYEAFVVTVLAHALYKAPLFLSTGIVDHAMGTRDLRRLANLARIMPLVAVTVVLAALSMSGVIPTMGFLAKELMLEQGFQRIEHGDGLVGGLMYAASTLAALFMAGAIFTLTWEAFFRRQPDEQPAHLHHAPSLGFVAPALLLTLLGTLGAFFTGAYENLLFAPTIAAISGEPISLKLKLWHGLTPVFLTSLAVLALGIGIFALRNRVRQAFARVPEKFSSLAVYDATVEAIYHFAYRLTTVIQGSPMAPQVSVTLLAGVAVMVYALFFPSPRTSVLLDSLEIPSLAEWLIFALAILGALATVRARSRLSAIISLGVVGITVTLFFIVFGAPDLALTQLLIEVLTVILLVLVFFRVRPDPFVEIDKRRAFRIFVAIAMGFFGFTVVMVNHFAQIGESISPYFLENSSSLGKGTNVVNVILVDFRGYDTLGEITVLGLAALGGYALLRSPQIHKLRRRIVAARSASEDGAHPVSSIKQEAAEMGHD</sequence>
<name>A0A7C1FFU0_9CHLR</name>
<evidence type="ECO:0000256" key="2">
    <source>
        <dbReference type="ARBA" id="ARBA00022448"/>
    </source>
</evidence>
<feature type="transmembrane region" description="Helical" evidence="10">
    <location>
        <begin position="759"/>
        <end position="777"/>
    </location>
</feature>
<keyword evidence="2" id="KW-0813">Transport</keyword>
<feature type="transmembrane region" description="Helical" evidence="10">
    <location>
        <begin position="12"/>
        <end position="32"/>
    </location>
</feature>
<evidence type="ECO:0000256" key="5">
    <source>
        <dbReference type="ARBA" id="ARBA00022692"/>
    </source>
</evidence>
<keyword evidence="7" id="KW-0406">Ion transport</keyword>
<dbReference type="EMBL" id="DSMG01000102">
    <property type="protein sequence ID" value="HDX31912.1"/>
    <property type="molecule type" value="Genomic_DNA"/>
</dbReference>
<feature type="transmembrane region" description="Helical" evidence="10">
    <location>
        <begin position="583"/>
        <end position="602"/>
    </location>
</feature>
<feature type="transmembrane region" description="Helical" evidence="10">
    <location>
        <begin position="119"/>
        <end position="138"/>
    </location>
</feature>
<evidence type="ECO:0000259" key="12">
    <source>
        <dbReference type="Pfam" id="PF00662"/>
    </source>
</evidence>
<feature type="transmembrane region" description="Helical" evidence="10">
    <location>
        <begin position="144"/>
        <end position="163"/>
    </location>
</feature>
<feature type="domain" description="NADH:quinone oxidoreductase/Mrp antiporter transmembrane" evidence="11">
    <location>
        <begin position="138"/>
        <end position="411"/>
    </location>
</feature>
<feature type="transmembrane region" description="Helical" evidence="10">
    <location>
        <begin position="333"/>
        <end position="357"/>
    </location>
</feature>
<feature type="transmembrane region" description="Helical" evidence="10">
    <location>
        <begin position="89"/>
        <end position="112"/>
    </location>
</feature>
<comment type="caution">
    <text evidence="15">The sequence shown here is derived from an EMBL/GenBank/DDBJ whole genome shotgun (WGS) entry which is preliminary data.</text>
</comment>
<dbReference type="AlphaFoldDB" id="A0A7C1FFU0"/>
<protein>
    <submittedName>
        <fullName evidence="15">DUF4040 domain-containing protein</fullName>
    </submittedName>
</protein>
<feature type="transmembrane region" description="Helical" evidence="10">
    <location>
        <begin position="511"/>
        <end position="535"/>
    </location>
</feature>
<evidence type="ECO:0000259" key="11">
    <source>
        <dbReference type="Pfam" id="PF00361"/>
    </source>
</evidence>
<feature type="transmembrane region" description="Helical" evidence="10">
    <location>
        <begin position="420"/>
        <end position="444"/>
    </location>
</feature>
<evidence type="ECO:0000256" key="6">
    <source>
        <dbReference type="ARBA" id="ARBA00022989"/>
    </source>
</evidence>
<reference evidence="15" key="1">
    <citation type="journal article" date="2020" name="mSystems">
        <title>Genome- and Community-Level Interaction Insights into Carbon Utilization and Element Cycling Functions of Hydrothermarchaeota in Hydrothermal Sediment.</title>
        <authorList>
            <person name="Zhou Z."/>
            <person name="Liu Y."/>
            <person name="Xu W."/>
            <person name="Pan J."/>
            <person name="Luo Z.H."/>
            <person name="Li M."/>
        </authorList>
    </citation>
    <scope>NUCLEOTIDE SEQUENCE [LARGE SCALE GENOMIC DNA]</scope>
    <source>
        <strain evidence="15">SpSt-289</strain>
    </source>
</reference>
<keyword evidence="3" id="KW-0050">Antiport</keyword>
<keyword evidence="8 10" id="KW-0472">Membrane</keyword>
<dbReference type="InterPro" id="IPR042106">
    <property type="entry name" value="Nuo/plastoQ_OxRdtase_6_NuoJ"/>
</dbReference>
<feature type="transmembrane region" description="Helical" evidence="10">
    <location>
        <begin position="465"/>
        <end position="484"/>
    </location>
</feature>
<feature type="transmembrane region" description="Helical" evidence="10">
    <location>
        <begin position="308"/>
        <end position="327"/>
    </location>
</feature>
<feature type="transmembrane region" description="Helical" evidence="10">
    <location>
        <begin position="614"/>
        <end position="633"/>
    </location>
</feature>
<proteinExistence type="predicted"/>
<evidence type="ECO:0000259" key="14">
    <source>
        <dbReference type="Pfam" id="PF20501"/>
    </source>
</evidence>
<evidence type="ECO:0000256" key="7">
    <source>
        <dbReference type="ARBA" id="ARBA00023065"/>
    </source>
</evidence>
<evidence type="ECO:0000259" key="13">
    <source>
        <dbReference type="Pfam" id="PF13244"/>
    </source>
</evidence>
<dbReference type="Pfam" id="PF13244">
    <property type="entry name" value="MbhD"/>
    <property type="match status" value="1"/>
</dbReference>
<feature type="transmembrane region" description="Helical" evidence="10">
    <location>
        <begin position="175"/>
        <end position="199"/>
    </location>
</feature>
<dbReference type="InterPro" id="IPR050616">
    <property type="entry name" value="CPA3_Na-H_Antiporter_A"/>
</dbReference>
<evidence type="ECO:0000256" key="10">
    <source>
        <dbReference type="SAM" id="Phobius"/>
    </source>
</evidence>
<dbReference type="InterPro" id="IPR025383">
    <property type="entry name" value="MrpA_C/MbhD"/>
</dbReference>
<dbReference type="PRINTS" id="PR01434">
    <property type="entry name" value="NADHDHGNASE5"/>
</dbReference>
<feature type="transmembrane region" description="Helical" evidence="10">
    <location>
        <begin position="699"/>
        <end position="723"/>
    </location>
</feature>
<feature type="domain" description="NADH-Ubiquinone oxidoreductase (complex I) chain 5 N-terminal" evidence="12">
    <location>
        <begin position="77"/>
        <end position="122"/>
    </location>
</feature>
<dbReference type="InterPro" id="IPR046806">
    <property type="entry name" value="MrpA_C/MbhE"/>
</dbReference>
<feature type="transmembrane region" description="Helical" evidence="10">
    <location>
        <begin position="640"/>
        <end position="660"/>
    </location>
</feature>
<keyword evidence="4" id="KW-1003">Cell membrane</keyword>
<evidence type="ECO:0000256" key="1">
    <source>
        <dbReference type="ARBA" id="ARBA00004651"/>
    </source>
</evidence>
<evidence type="ECO:0000313" key="15">
    <source>
        <dbReference type="EMBL" id="HDX31912.1"/>
    </source>
</evidence>
<evidence type="ECO:0000256" key="8">
    <source>
        <dbReference type="ARBA" id="ARBA00023136"/>
    </source>
</evidence>
<dbReference type="GO" id="GO:0005886">
    <property type="term" value="C:plasma membrane"/>
    <property type="evidence" value="ECO:0007669"/>
    <property type="project" value="UniProtKB-SubCell"/>
</dbReference>
<keyword evidence="6 10" id="KW-1133">Transmembrane helix</keyword>
<dbReference type="GO" id="GO:0015297">
    <property type="term" value="F:antiporter activity"/>
    <property type="evidence" value="ECO:0007669"/>
    <property type="project" value="UniProtKB-KW"/>
</dbReference>
<accession>A0A7C1FFU0</accession>
<keyword evidence="5 9" id="KW-0812">Transmembrane</keyword>
<dbReference type="InterPro" id="IPR001750">
    <property type="entry name" value="ND/Mrp_TM"/>
</dbReference>
<feature type="transmembrane region" description="Helical" evidence="10">
    <location>
        <begin position="666"/>
        <end position="687"/>
    </location>
</feature>
<evidence type="ECO:0000256" key="3">
    <source>
        <dbReference type="ARBA" id="ARBA00022449"/>
    </source>
</evidence>
<dbReference type="PANTHER" id="PTHR43373:SF1">
    <property type="entry name" value="NA(+)_H(+) ANTIPORTER SUBUNIT A"/>
    <property type="match status" value="1"/>
</dbReference>
<dbReference type="InterPro" id="IPR001516">
    <property type="entry name" value="Proton_antipo_N"/>
</dbReference>
<feature type="domain" description="MrpA C-terminal/MbhE" evidence="14">
    <location>
        <begin position="698"/>
        <end position="778"/>
    </location>
</feature>
<organism evidence="15">
    <name type="scientific">Caldilinea aerophila</name>
    <dbReference type="NCBI Taxonomy" id="133453"/>
    <lineage>
        <taxon>Bacteria</taxon>
        <taxon>Bacillati</taxon>
        <taxon>Chloroflexota</taxon>
        <taxon>Caldilineae</taxon>
        <taxon>Caldilineales</taxon>
        <taxon>Caldilineaceae</taxon>
        <taxon>Caldilinea</taxon>
    </lineage>
</organism>
<comment type="subcellular location">
    <subcellularLocation>
        <location evidence="1">Cell membrane</location>
        <topology evidence="1">Multi-pass membrane protein</topology>
    </subcellularLocation>
    <subcellularLocation>
        <location evidence="9">Membrane</location>
        <topology evidence="9">Multi-pass membrane protein</topology>
    </subcellularLocation>
</comment>
<feature type="transmembrane region" description="Helical" evidence="10">
    <location>
        <begin position="211"/>
        <end position="230"/>
    </location>
</feature>
<dbReference type="PANTHER" id="PTHR43373">
    <property type="entry name" value="NA(+)/H(+) ANTIPORTER SUBUNIT"/>
    <property type="match status" value="1"/>
</dbReference>
<evidence type="ECO:0000256" key="4">
    <source>
        <dbReference type="ARBA" id="ARBA00022475"/>
    </source>
</evidence>
<dbReference type="Pfam" id="PF00361">
    <property type="entry name" value="Proton_antipo_M"/>
    <property type="match status" value="1"/>
</dbReference>
<dbReference type="Gene3D" id="1.20.120.1200">
    <property type="entry name" value="NADH-ubiquinone/plastoquinone oxidoreductase chain 6, subunit NuoJ"/>
    <property type="match status" value="1"/>
</dbReference>
<feature type="transmembrane region" description="Helical" evidence="10">
    <location>
        <begin position="281"/>
        <end position="301"/>
    </location>
</feature>
<evidence type="ECO:0000256" key="9">
    <source>
        <dbReference type="RuleBase" id="RU000320"/>
    </source>
</evidence>
<feature type="transmembrane region" description="Helical" evidence="10">
    <location>
        <begin position="39"/>
        <end position="57"/>
    </location>
</feature>
<dbReference type="GO" id="GO:0006811">
    <property type="term" value="P:monoatomic ion transport"/>
    <property type="evidence" value="ECO:0007669"/>
    <property type="project" value="UniProtKB-KW"/>
</dbReference>
<feature type="domain" description="MrpA C-terminal/MbhD" evidence="13">
    <location>
        <begin position="624"/>
        <end position="688"/>
    </location>
</feature>
<gene>
    <name evidence="15" type="ORF">ENQ20_10540</name>
</gene>
<dbReference type="Pfam" id="PF00662">
    <property type="entry name" value="Proton_antipo_N"/>
    <property type="match status" value="1"/>
</dbReference>
<dbReference type="Pfam" id="PF20501">
    <property type="entry name" value="MbhE"/>
    <property type="match status" value="1"/>
</dbReference>